<keyword evidence="3" id="KW-0645">Protease</keyword>
<dbReference type="Pfam" id="PF01471">
    <property type="entry name" value="PG_binding_1"/>
    <property type="match status" value="1"/>
</dbReference>
<comment type="similarity">
    <text evidence="2">Belongs to the peptidase M10A family. Matrix metalloproteinases (MMPs) subfamily.</text>
</comment>
<dbReference type="AlphaFoldDB" id="A0A8X8CF77"/>
<dbReference type="InterPro" id="IPR033739">
    <property type="entry name" value="M10A_MMP"/>
</dbReference>
<dbReference type="GO" id="GO:0008270">
    <property type="term" value="F:zinc ion binding"/>
    <property type="evidence" value="ECO:0007669"/>
    <property type="project" value="InterPro"/>
</dbReference>
<keyword evidence="5" id="KW-0732">Signal</keyword>
<dbReference type="PANTHER" id="PTHR10201">
    <property type="entry name" value="MATRIX METALLOPROTEINASE"/>
    <property type="match status" value="1"/>
</dbReference>
<evidence type="ECO:0000256" key="4">
    <source>
        <dbReference type="ARBA" id="ARBA00022723"/>
    </source>
</evidence>
<dbReference type="Pfam" id="PF00413">
    <property type="entry name" value="Peptidase_M10"/>
    <property type="match status" value="1"/>
</dbReference>
<comment type="caution">
    <text evidence="12">The sequence shown here is derived from an EMBL/GenBank/DDBJ whole genome shotgun (WGS) entry which is preliminary data.</text>
</comment>
<evidence type="ECO:0000256" key="6">
    <source>
        <dbReference type="ARBA" id="ARBA00022801"/>
    </source>
</evidence>
<dbReference type="EMBL" id="JAAWWB010000025">
    <property type="protein sequence ID" value="KAG6752195.1"/>
    <property type="molecule type" value="Genomic_DNA"/>
</dbReference>
<dbReference type="PANTHER" id="PTHR10201:SF278">
    <property type="entry name" value="PEPTIDASE METALLOPEPTIDASE DOMAIN-CONTAINING PROTEIN"/>
    <property type="match status" value="1"/>
</dbReference>
<gene>
    <name evidence="12" type="ORF">POTOM_044416</name>
</gene>
<dbReference type="GO" id="GO:0004222">
    <property type="term" value="F:metalloendopeptidase activity"/>
    <property type="evidence" value="ECO:0007669"/>
    <property type="project" value="InterPro"/>
</dbReference>
<evidence type="ECO:0000256" key="3">
    <source>
        <dbReference type="ARBA" id="ARBA00022670"/>
    </source>
</evidence>
<sequence length="306" mass="34482">MAPKLSCLLLAFLTFFSIQSFIGLARILKSEHQQYSFSSLQKLEGVRKGQTVEGLVELKQYLKRFGYYPSDVNLMTSEFDDLLESALKTYQNYFHLNVTGILDDSTIKQMMIPRCRMPDITPNNTKSKHTKFHMVMHYKFFDGMPKWPPSKYHLTYTFGSDGVQVVDMDTLRSACSDSDAFKKWSDVSQLTFQEASDGASANIVITFYRGDHGDGYPFDGPGKTLAHAFRPEDGRLHFDAEEKWSANPAMDQFDLESVAVHEIGHLLGLDHSSDSNAVMHSGIPPGTKKRDLAQDDIDGIHALYGN</sequence>
<keyword evidence="4" id="KW-0479">Metal-binding</keyword>
<keyword evidence="13" id="KW-1185">Reference proteome</keyword>
<evidence type="ECO:0000256" key="8">
    <source>
        <dbReference type="ARBA" id="ARBA00023049"/>
    </source>
</evidence>
<evidence type="ECO:0000256" key="5">
    <source>
        <dbReference type="ARBA" id="ARBA00022729"/>
    </source>
</evidence>
<keyword evidence="6" id="KW-0378">Hydrolase</keyword>
<evidence type="ECO:0000313" key="12">
    <source>
        <dbReference type="EMBL" id="KAG6752195.1"/>
    </source>
</evidence>
<evidence type="ECO:0000256" key="7">
    <source>
        <dbReference type="ARBA" id="ARBA00022833"/>
    </source>
</evidence>
<dbReference type="InterPro" id="IPR021190">
    <property type="entry name" value="Pept_M10A"/>
</dbReference>
<dbReference type="GO" id="GO:0030198">
    <property type="term" value="P:extracellular matrix organization"/>
    <property type="evidence" value="ECO:0007669"/>
    <property type="project" value="TreeGrafter"/>
</dbReference>
<dbReference type="OrthoDB" id="406838at2759"/>
<keyword evidence="8" id="KW-0482">Metalloprotease</keyword>
<keyword evidence="9" id="KW-0865">Zymogen</keyword>
<dbReference type="GO" id="GO:0006508">
    <property type="term" value="P:proteolysis"/>
    <property type="evidence" value="ECO:0007669"/>
    <property type="project" value="UniProtKB-KW"/>
</dbReference>
<protein>
    <recommendedName>
        <fullName evidence="11">Peptidase metallopeptidase domain-containing protein</fullName>
    </recommendedName>
</protein>
<evidence type="ECO:0000259" key="11">
    <source>
        <dbReference type="SMART" id="SM00235"/>
    </source>
</evidence>
<dbReference type="SMART" id="SM00235">
    <property type="entry name" value="ZnMc"/>
    <property type="match status" value="1"/>
</dbReference>
<dbReference type="Proteomes" id="UP000886885">
    <property type="component" value="Chromosome 13A"/>
</dbReference>
<dbReference type="CDD" id="cd04278">
    <property type="entry name" value="ZnMc_MMP"/>
    <property type="match status" value="1"/>
</dbReference>
<evidence type="ECO:0000256" key="10">
    <source>
        <dbReference type="ARBA" id="ARBA00023180"/>
    </source>
</evidence>
<dbReference type="InterPro" id="IPR002477">
    <property type="entry name" value="Peptidoglycan-bd-like"/>
</dbReference>
<evidence type="ECO:0000313" key="13">
    <source>
        <dbReference type="Proteomes" id="UP000886885"/>
    </source>
</evidence>
<organism evidence="12 13">
    <name type="scientific">Populus tomentosa</name>
    <name type="common">Chinese white poplar</name>
    <dbReference type="NCBI Taxonomy" id="118781"/>
    <lineage>
        <taxon>Eukaryota</taxon>
        <taxon>Viridiplantae</taxon>
        <taxon>Streptophyta</taxon>
        <taxon>Embryophyta</taxon>
        <taxon>Tracheophyta</taxon>
        <taxon>Spermatophyta</taxon>
        <taxon>Magnoliopsida</taxon>
        <taxon>eudicotyledons</taxon>
        <taxon>Gunneridae</taxon>
        <taxon>Pentapetalae</taxon>
        <taxon>rosids</taxon>
        <taxon>fabids</taxon>
        <taxon>Malpighiales</taxon>
        <taxon>Salicaceae</taxon>
        <taxon>Saliceae</taxon>
        <taxon>Populus</taxon>
    </lineage>
</organism>
<name>A0A8X8CF77_POPTO</name>
<evidence type="ECO:0000256" key="2">
    <source>
        <dbReference type="ARBA" id="ARBA00009614"/>
    </source>
</evidence>
<dbReference type="FunFam" id="3.40.390.10:FF:000018">
    <property type="entry name" value="Metalloendoproteinase 1"/>
    <property type="match status" value="1"/>
</dbReference>
<proteinExistence type="inferred from homology"/>
<keyword evidence="7" id="KW-0862">Zinc</keyword>
<reference evidence="12" key="1">
    <citation type="journal article" date="2020" name="bioRxiv">
        <title>Hybrid origin of Populus tomentosa Carr. identified through genome sequencing and phylogenomic analysis.</title>
        <authorList>
            <person name="An X."/>
            <person name="Gao K."/>
            <person name="Chen Z."/>
            <person name="Li J."/>
            <person name="Yang X."/>
            <person name="Yang X."/>
            <person name="Zhou J."/>
            <person name="Guo T."/>
            <person name="Zhao T."/>
            <person name="Huang S."/>
            <person name="Miao D."/>
            <person name="Khan W.U."/>
            <person name="Rao P."/>
            <person name="Ye M."/>
            <person name="Lei B."/>
            <person name="Liao W."/>
            <person name="Wang J."/>
            <person name="Ji L."/>
            <person name="Li Y."/>
            <person name="Guo B."/>
            <person name="Mustafa N.S."/>
            <person name="Li S."/>
            <person name="Yun Q."/>
            <person name="Keller S.R."/>
            <person name="Mao J."/>
            <person name="Zhang R."/>
            <person name="Strauss S.H."/>
        </authorList>
    </citation>
    <scope>NUCLEOTIDE SEQUENCE</scope>
    <source>
        <strain evidence="12">GM15</strain>
        <tissue evidence="12">Leaf</tissue>
    </source>
</reference>
<comment type="cofactor">
    <cofactor evidence="1">
        <name>Zn(2+)</name>
        <dbReference type="ChEBI" id="CHEBI:29105"/>
    </cofactor>
</comment>
<evidence type="ECO:0000256" key="9">
    <source>
        <dbReference type="ARBA" id="ARBA00023145"/>
    </source>
</evidence>
<dbReference type="GO" id="GO:0030574">
    <property type="term" value="P:collagen catabolic process"/>
    <property type="evidence" value="ECO:0007669"/>
    <property type="project" value="TreeGrafter"/>
</dbReference>
<accession>A0A8X8CF77</accession>
<dbReference type="PIRSF" id="PIRSF001191">
    <property type="entry name" value="Peptidase_M10A_matrix"/>
    <property type="match status" value="1"/>
</dbReference>
<evidence type="ECO:0000256" key="1">
    <source>
        <dbReference type="ARBA" id="ARBA00001947"/>
    </source>
</evidence>
<dbReference type="InterPro" id="IPR006026">
    <property type="entry name" value="Peptidase_Metallo"/>
</dbReference>
<dbReference type="InterPro" id="IPR001818">
    <property type="entry name" value="Pept_M10_metallopeptidase"/>
</dbReference>
<dbReference type="GO" id="GO:0031012">
    <property type="term" value="C:extracellular matrix"/>
    <property type="evidence" value="ECO:0007669"/>
    <property type="project" value="InterPro"/>
</dbReference>
<keyword evidence="10" id="KW-0325">Glycoprotein</keyword>
<feature type="domain" description="Peptidase metallopeptidase" evidence="11">
    <location>
        <begin position="143"/>
        <end position="306"/>
    </location>
</feature>